<name>A0ABN9RQW0_9DINO</name>
<evidence type="ECO:0000313" key="3">
    <source>
        <dbReference type="EMBL" id="CAK0819284.1"/>
    </source>
</evidence>
<feature type="region of interest" description="Disordered" evidence="1">
    <location>
        <begin position="79"/>
        <end position="124"/>
    </location>
</feature>
<evidence type="ECO:0000256" key="1">
    <source>
        <dbReference type="SAM" id="MobiDB-lite"/>
    </source>
</evidence>
<dbReference type="EMBL" id="CAUYUJ010007002">
    <property type="protein sequence ID" value="CAK0819284.1"/>
    <property type="molecule type" value="Genomic_DNA"/>
</dbReference>
<keyword evidence="4" id="KW-1185">Reference proteome</keyword>
<protein>
    <recommendedName>
        <fullName evidence="2">Fcf2 pre-rRNA processing C-terminal domain-containing protein</fullName>
    </recommendedName>
</protein>
<sequence length="124" mass="13696">MHSPWTTERAKEQLEGWYGLRRQKFYKANDSKELPKYFAFATEVGGGMAPAGVAAPTSARGRTFLDSVLRDDKAQEWTRKKHWEVGARGHASVHSGHGKAKQGGKKGAGSGRRGAGTWKKTKKR</sequence>
<evidence type="ECO:0000259" key="2">
    <source>
        <dbReference type="Pfam" id="PF08698"/>
    </source>
</evidence>
<dbReference type="Proteomes" id="UP001189429">
    <property type="component" value="Unassembled WGS sequence"/>
</dbReference>
<evidence type="ECO:0000313" key="4">
    <source>
        <dbReference type="Proteomes" id="UP001189429"/>
    </source>
</evidence>
<proteinExistence type="predicted"/>
<feature type="domain" description="Fcf2 pre-rRNA processing C-terminal" evidence="2">
    <location>
        <begin position="21"/>
        <end position="81"/>
    </location>
</feature>
<dbReference type="InterPro" id="IPR014810">
    <property type="entry name" value="Fcf2_C"/>
</dbReference>
<accession>A0ABN9RQW0</accession>
<reference evidence="3" key="1">
    <citation type="submission" date="2023-10" db="EMBL/GenBank/DDBJ databases">
        <authorList>
            <person name="Chen Y."/>
            <person name="Shah S."/>
            <person name="Dougan E. K."/>
            <person name="Thang M."/>
            <person name="Chan C."/>
        </authorList>
    </citation>
    <scope>NUCLEOTIDE SEQUENCE [LARGE SCALE GENOMIC DNA]</scope>
</reference>
<feature type="compositionally biased region" description="Gly residues" evidence="1">
    <location>
        <begin position="105"/>
        <end position="114"/>
    </location>
</feature>
<organism evidence="3 4">
    <name type="scientific">Prorocentrum cordatum</name>
    <dbReference type="NCBI Taxonomy" id="2364126"/>
    <lineage>
        <taxon>Eukaryota</taxon>
        <taxon>Sar</taxon>
        <taxon>Alveolata</taxon>
        <taxon>Dinophyceae</taxon>
        <taxon>Prorocentrales</taxon>
        <taxon>Prorocentraceae</taxon>
        <taxon>Prorocentrum</taxon>
    </lineage>
</organism>
<gene>
    <name evidence="3" type="ORF">PCOR1329_LOCUS21311</name>
</gene>
<dbReference type="Pfam" id="PF08698">
    <property type="entry name" value="Fcf2"/>
    <property type="match status" value="1"/>
</dbReference>
<comment type="caution">
    <text evidence="3">The sequence shown here is derived from an EMBL/GenBank/DDBJ whole genome shotgun (WGS) entry which is preliminary data.</text>
</comment>